<dbReference type="OrthoDB" id="8727862at2"/>
<comment type="caution">
    <text evidence="8">The sequence shown here is derived from an EMBL/GenBank/DDBJ whole genome shotgun (WGS) entry which is preliminary data.</text>
</comment>
<evidence type="ECO:0000256" key="1">
    <source>
        <dbReference type="ARBA" id="ARBA00004442"/>
    </source>
</evidence>
<evidence type="ECO:0000256" key="4">
    <source>
        <dbReference type="RuleBase" id="RU003357"/>
    </source>
</evidence>
<evidence type="ECO:0000256" key="5">
    <source>
        <dbReference type="SAM" id="SignalP"/>
    </source>
</evidence>
<dbReference type="Pfam" id="PF13715">
    <property type="entry name" value="CarbopepD_reg_2"/>
    <property type="match status" value="1"/>
</dbReference>
<keyword evidence="8" id="KW-0675">Receptor</keyword>
<keyword evidence="4" id="KW-0798">TonB box</keyword>
<dbReference type="Pfam" id="PF00593">
    <property type="entry name" value="TonB_dep_Rec_b-barrel"/>
    <property type="match status" value="1"/>
</dbReference>
<dbReference type="InterPro" id="IPR036942">
    <property type="entry name" value="Beta-barrel_TonB_sf"/>
</dbReference>
<dbReference type="InterPro" id="IPR012910">
    <property type="entry name" value="Plug_dom"/>
</dbReference>
<organism evidence="8 9">
    <name type="scientific">Dinghuibacter silviterrae</name>
    <dbReference type="NCBI Taxonomy" id="1539049"/>
    <lineage>
        <taxon>Bacteria</taxon>
        <taxon>Pseudomonadati</taxon>
        <taxon>Bacteroidota</taxon>
        <taxon>Chitinophagia</taxon>
        <taxon>Chitinophagales</taxon>
        <taxon>Chitinophagaceae</taxon>
        <taxon>Dinghuibacter</taxon>
    </lineage>
</organism>
<dbReference type="InterPro" id="IPR013784">
    <property type="entry name" value="Carb-bd-like_fold"/>
</dbReference>
<dbReference type="SUPFAM" id="SSF49452">
    <property type="entry name" value="Starch-binding domain-like"/>
    <property type="match status" value="1"/>
</dbReference>
<keyword evidence="5" id="KW-0732">Signal</keyword>
<evidence type="ECO:0000313" key="8">
    <source>
        <dbReference type="EMBL" id="TDX01309.1"/>
    </source>
</evidence>
<evidence type="ECO:0000259" key="7">
    <source>
        <dbReference type="Pfam" id="PF07715"/>
    </source>
</evidence>
<accession>A0A4R8DT79</accession>
<evidence type="ECO:0000256" key="2">
    <source>
        <dbReference type="ARBA" id="ARBA00023136"/>
    </source>
</evidence>
<dbReference type="Gene3D" id="2.40.170.20">
    <property type="entry name" value="TonB-dependent receptor, beta-barrel domain"/>
    <property type="match status" value="1"/>
</dbReference>
<dbReference type="InterPro" id="IPR037066">
    <property type="entry name" value="Plug_dom_sf"/>
</dbReference>
<name>A0A4R8DT79_9BACT</name>
<feature type="domain" description="TonB-dependent receptor plug" evidence="7">
    <location>
        <begin position="136"/>
        <end position="235"/>
    </location>
</feature>
<dbReference type="AlphaFoldDB" id="A0A4R8DT79"/>
<feature type="chain" id="PRO_5020913496" evidence="5">
    <location>
        <begin position="22"/>
        <end position="910"/>
    </location>
</feature>
<evidence type="ECO:0000313" key="9">
    <source>
        <dbReference type="Proteomes" id="UP000294498"/>
    </source>
</evidence>
<keyword evidence="9" id="KW-1185">Reference proteome</keyword>
<evidence type="ECO:0000256" key="3">
    <source>
        <dbReference type="ARBA" id="ARBA00023237"/>
    </source>
</evidence>
<keyword evidence="3" id="KW-0998">Cell outer membrane</keyword>
<dbReference type="Pfam" id="PF07715">
    <property type="entry name" value="Plug"/>
    <property type="match status" value="1"/>
</dbReference>
<reference evidence="8 9" key="1">
    <citation type="submission" date="2019-03" db="EMBL/GenBank/DDBJ databases">
        <title>Genomic Encyclopedia of Type Strains, Phase IV (KMG-IV): sequencing the most valuable type-strain genomes for metagenomic binning, comparative biology and taxonomic classification.</title>
        <authorList>
            <person name="Goeker M."/>
        </authorList>
    </citation>
    <scope>NUCLEOTIDE SEQUENCE [LARGE SCALE GENOMIC DNA]</scope>
    <source>
        <strain evidence="8 9">DSM 100059</strain>
    </source>
</reference>
<feature type="signal peptide" evidence="5">
    <location>
        <begin position="1"/>
        <end position="21"/>
    </location>
</feature>
<dbReference type="Gene3D" id="2.60.40.1120">
    <property type="entry name" value="Carboxypeptidase-like, regulatory domain"/>
    <property type="match status" value="1"/>
</dbReference>
<gene>
    <name evidence="8" type="ORF">EDB95_2342</name>
</gene>
<feature type="domain" description="TonB-dependent receptor-like beta-barrel" evidence="6">
    <location>
        <begin position="481"/>
        <end position="878"/>
    </location>
</feature>
<dbReference type="InterPro" id="IPR000531">
    <property type="entry name" value="Beta-barrel_TonB"/>
</dbReference>
<dbReference type="Gene3D" id="2.170.130.10">
    <property type="entry name" value="TonB-dependent receptor, plug domain"/>
    <property type="match status" value="1"/>
</dbReference>
<dbReference type="SUPFAM" id="SSF56935">
    <property type="entry name" value="Porins"/>
    <property type="match status" value="1"/>
</dbReference>
<evidence type="ECO:0000259" key="6">
    <source>
        <dbReference type="Pfam" id="PF00593"/>
    </source>
</evidence>
<dbReference type="PANTHER" id="PTHR40980">
    <property type="entry name" value="PLUG DOMAIN-CONTAINING PROTEIN"/>
    <property type="match status" value="1"/>
</dbReference>
<protein>
    <submittedName>
        <fullName evidence="8">TonB-dependent receptor</fullName>
    </submittedName>
</protein>
<dbReference type="EMBL" id="SODV01000001">
    <property type="protein sequence ID" value="TDX01309.1"/>
    <property type="molecule type" value="Genomic_DNA"/>
</dbReference>
<dbReference type="PANTHER" id="PTHR40980:SF4">
    <property type="entry name" value="TONB-DEPENDENT RECEPTOR-LIKE BETA-BARREL DOMAIN-CONTAINING PROTEIN"/>
    <property type="match status" value="1"/>
</dbReference>
<dbReference type="GO" id="GO:0009279">
    <property type="term" value="C:cell outer membrane"/>
    <property type="evidence" value="ECO:0007669"/>
    <property type="project" value="UniProtKB-SubCell"/>
</dbReference>
<dbReference type="Proteomes" id="UP000294498">
    <property type="component" value="Unassembled WGS sequence"/>
</dbReference>
<dbReference type="RefSeq" id="WP_133993729.1">
    <property type="nucleotide sequence ID" value="NZ_SODV01000001.1"/>
</dbReference>
<sequence length="910" mass="102082">MSLKGITLITISLLISQLALSQTATIKGSIYDGVSKDAVSGALITIGKINVRKLADERGAFEIKNVPPGEYDIVIESVGYLTITRHYSVKAGEVVRVYEGLAVDTKNLGEVKVIGNFNREEEAGVRNRERVAGNITNMISSQAMVRSPDINAANVLQRMSGITVQRSSGGDEAYAVIRGMEPRYNNTLLNGIKIASPDSKNRFVQLDIIPSDILSAIEISKSLLPDMEGDAIGGTVNLVVKDAPQKTSFKAIGSIGYSQLYFDQRYVTFGKSDIQAHSPIQRNPPGYVTQPGDFSRSNLSFSQEQAPPTGTLGFSFTHRFFHNKVGLVLADNFQNQYYGNISTRATVSPIDMMTSDSLYVTNLTNYNGFTQQLNNGVVAHVDYEFNQHHRISVDNFYLYSYLAASRFSMDTTLVGTGRVGPGTGQVFVDSVSETQHMHVENLKISGVHELTHRFTLNWAAVRQEAASRFPDQADVTTLFLINPNYTKNPSTLDAITRNWQRNDDHEFTGLLNLIYKLRKWEIKAGGLYNTKTRYNSEDDYTLQPTTTNSAGGTGGRPVWTGIYNAQYDVFNTAGTNVYNPQNYKVTETIFAEYAMAQYRSTRWEGGGGVRVENTDNEWADRVRSPTQPSAGSQIYQDVLPSAYLKYKFAYNKNLHLSYFKSISRPNYYEIVDAITPGIDFFTQGNSYLQHSVANNLDLRFEWYPKEEEQLFAGVFYKVIDNPIETQLQSASGGIETYTLTNPGTAHNYGAEVAFTKFWGKFGITGNYTYTHSEVTASQLLYYKANHDPNLKQLDSLHVQVKRPLQGQTDHIANVSLLYKDNRHGFFAQLAYEYQGNTLAKTYIYYNSDYYQKPMNMLAFSLEKDINKHFTVFGKFNNLLNTPNKQYVTSYILATSDIYKATYSIGLRYAH</sequence>
<proteinExistence type="inferred from homology"/>
<keyword evidence="2 4" id="KW-0472">Membrane</keyword>
<dbReference type="GO" id="GO:0030246">
    <property type="term" value="F:carbohydrate binding"/>
    <property type="evidence" value="ECO:0007669"/>
    <property type="project" value="InterPro"/>
</dbReference>
<comment type="similarity">
    <text evidence="4">Belongs to the TonB-dependent receptor family.</text>
</comment>
<comment type="subcellular location">
    <subcellularLocation>
        <location evidence="1 4">Cell outer membrane</location>
    </subcellularLocation>
</comment>